<evidence type="ECO:0000313" key="2">
    <source>
        <dbReference type="EMBL" id="SVA44721.1"/>
    </source>
</evidence>
<protein>
    <submittedName>
        <fullName evidence="2">Uncharacterized protein</fullName>
    </submittedName>
</protein>
<dbReference type="AlphaFoldDB" id="A0A381VX93"/>
<name>A0A381VX93_9ZZZZ</name>
<evidence type="ECO:0000256" key="1">
    <source>
        <dbReference type="SAM" id="MobiDB-lite"/>
    </source>
</evidence>
<gene>
    <name evidence="2" type="ORF">METZ01_LOCUS97575</name>
</gene>
<dbReference type="EMBL" id="UINC01010018">
    <property type="protein sequence ID" value="SVA44721.1"/>
    <property type="molecule type" value="Genomic_DNA"/>
</dbReference>
<sequence>MPQHIGDLMRPQPSGHSDVATTVPSSFTTLPGTRLDPQFPQVSPLTDMSQLWQWYLVIPVPSYGCI</sequence>
<feature type="region of interest" description="Disordered" evidence="1">
    <location>
        <begin position="1"/>
        <end position="36"/>
    </location>
</feature>
<accession>A0A381VX93</accession>
<reference evidence="2" key="1">
    <citation type="submission" date="2018-05" db="EMBL/GenBank/DDBJ databases">
        <authorList>
            <person name="Lanie J.A."/>
            <person name="Ng W.-L."/>
            <person name="Kazmierczak K.M."/>
            <person name="Andrzejewski T.M."/>
            <person name="Davidsen T.M."/>
            <person name="Wayne K.J."/>
            <person name="Tettelin H."/>
            <person name="Glass J.I."/>
            <person name="Rusch D."/>
            <person name="Podicherti R."/>
            <person name="Tsui H.-C.T."/>
            <person name="Winkler M.E."/>
        </authorList>
    </citation>
    <scope>NUCLEOTIDE SEQUENCE</scope>
</reference>
<proteinExistence type="predicted"/>
<feature type="compositionally biased region" description="Polar residues" evidence="1">
    <location>
        <begin position="19"/>
        <end position="31"/>
    </location>
</feature>
<organism evidence="2">
    <name type="scientific">marine metagenome</name>
    <dbReference type="NCBI Taxonomy" id="408172"/>
    <lineage>
        <taxon>unclassified sequences</taxon>
        <taxon>metagenomes</taxon>
        <taxon>ecological metagenomes</taxon>
    </lineage>
</organism>